<dbReference type="Proteomes" id="UP000759537">
    <property type="component" value="Unassembled WGS sequence"/>
</dbReference>
<dbReference type="AlphaFoldDB" id="A0A9P5N1V3"/>
<dbReference type="CDD" id="cd13214">
    <property type="entry name" value="PH-GRAM_WBP2"/>
    <property type="match status" value="1"/>
</dbReference>
<evidence type="ECO:0008006" key="4">
    <source>
        <dbReference type="Google" id="ProtNLM"/>
    </source>
</evidence>
<dbReference type="SUPFAM" id="SSF50729">
    <property type="entry name" value="PH domain-like"/>
    <property type="match status" value="1"/>
</dbReference>
<keyword evidence="3" id="KW-1185">Reference proteome</keyword>
<dbReference type="InterPro" id="IPR044852">
    <property type="entry name" value="WBP2-like"/>
</dbReference>
<dbReference type="GO" id="GO:0005634">
    <property type="term" value="C:nucleus"/>
    <property type="evidence" value="ECO:0007669"/>
    <property type="project" value="TreeGrafter"/>
</dbReference>
<reference evidence="2" key="2">
    <citation type="journal article" date="2020" name="Nat. Commun.">
        <title>Large-scale genome sequencing of mycorrhizal fungi provides insights into the early evolution of symbiotic traits.</title>
        <authorList>
            <person name="Miyauchi S."/>
            <person name="Kiss E."/>
            <person name="Kuo A."/>
            <person name="Drula E."/>
            <person name="Kohler A."/>
            <person name="Sanchez-Garcia M."/>
            <person name="Morin E."/>
            <person name="Andreopoulos B."/>
            <person name="Barry K.W."/>
            <person name="Bonito G."/>
            <person name="Buee M."/>
            <person name="Carver A."/>
            <person name="Chen C."/>
            <person name="Cichocki N."/>
            <person name="Clum A."/>
            <person name="Culley D."/>
            <person name="Crous P.W."/>
            <person name="Fauchery L."/>
            <person name="Girlanda M."/>
            <person name="Hayes R.D."/>
            <person name="Keri Z."/>
            <person name="LaButti K."/>
            <person name="Lipzen A."/>
            <person name="Lombard V."/>
            <person name="Magnuson J."/>
            <person name="Maillard F."/>
            <person name="Murat C."/>
            <person name="Nolan M."/>
            <person name="Ohm R.A."/>
            <person name="Pangilinan J."/>
            <person name="Pereira M.F."/>
            <person name="Perotto S."/>
            <person name="Peter M."/>
            <person name="Pfister S."/>
            <person name="Riley R."/>
            <person name="Sitrit Y."/>
            <person name="Stielow J.B."/>
            <person name="Szollosi G."/>
            <person name="Zifcakova L."/>
            <person name="Stursova M."/>
            <person name="Spatafora J.W."/>
            <person name="Tedersoo L."/>
            <person name="Vaario L.M."/>
            <person name="Yamada A."/>
            <person name="Yan M."/>
            <person name="Wang P."/>
            <person name="Xu J."/>
            <person name="Bruns T."/>
            <person name="Baldrian P."/>
            <person name="Vilgalys R."/>
            <person name="Dunand C."/>
            <person name="Henrissat B."/>
            <person name="Grigoriev I.V."/>
            <person name="Hibbett D."/>
            <person name="Nagy L.G."/>
            <person name="Martin F.M."/>
        </authorList>
    </citation>
    <scope>NUCLEOTIDE SEQUENCE</scope>
    <source>
        <strain evidence="2">Prilba</strain>
    </source>
</reference>
<evidence type="ECO:0000256" key="1">
    <source>
        <dbReference type="SAM" id="MobiDB-lite"/>
    </source>
</evidence>
<dbReference type="PANTHER" id="PTHR31606:SF1">
    <property type="entry name" value="WW DOMAIN BINDING PROTEIN 2, ISOFORM E"/>
    <property type="match status" value="1"/>
</dbReference>
<sequence>MALNWTMLKPDRTPVPLPGELTIMTVESGAEVSLTIPDVPPAGSSPSGGSGGGRKLNGTGKLFLTDHRLIFVSGGDSTNTGFNTLNLPFESILSTKFEQPYLGSNYLSIDIRPSPDGGLTSGTKSEIRLKNEGIFQFVSLLEKTRERAIYMRRQIKDEEDTLPAYASPSQGPSRGGGTPVDAPPGYEE</sequence>
<comment type="caution">
    <text evidence="2">The sequence shown here is derived from an EMBL/GenBank/DDBJ whole genome shotgun (WGS) entry which is preliminary data.</text>
</comment>
<name>A0A9P5N1V3_9AGAM</name>
<gene>
    <name evidence="2" type="ORF">DFH94DRAFT_232596</name>
</gene>
<feature type="compositionally biased region" description="Gly residues" evidence="1">
    <location>
        <begin position="46"/>
        <end position="55"/>
    </location>
</feature>
<organism evidence="2 3">
    <name type="scientific">Russula ochroleuca</name>
    <dbReference type="NCBI Taxonomy" id="152965"/>
    <lineage>
        <taxon>Eukaryota</taxon>
        <taxon>Fungi</taxon>
        <taxon>Dikarya</taxon>
        <taxon>Basidiomycota</taxon>
        <taxon>Agaricomycotina</taxon>
        <taxon>Agaricomycetes</taxon>
        <taxon>Russulales</taxon>
        <taxon>Russulaceae</taxon>
        <taxon>Russula</taxon>
    </lineage>
</organism>
<feature type="region of interest" description="Disordered" evidence="1">
    <location>
        <begin position="159"/>
        <end position="188"/>
    </location>
</feature>
<reference evidence="2" key="1">
    <citation type="submission" date="2019-10" db="EMBL/GenBank/DDBJ databases">
        <authorList>
            <consortium name="DOE Joint Genome Institute"/>
            <person name="Kuo A."/>
            <person name="Miyauchi S."/>
            <person name="Kiss E."/>
            <person name="Drula E."/>
            <person name="Kohler A."/>
            <person name="Sanchez-Garcia M."/>
            <person name="Andreopoulos B."/>
            <person name="Barry K.W."/>
            <person name="Bonito G."/>
            <person name="Buee M."/>
            <person name="Carver A."/>
            <person name="Chen C."/>
            <person name="Cichocki N."/>
            <person name="Clum A."/>
            <person name="Culley D."/>
            <person name="Crous P.W."/>
            <person name="Fauchery L."/>
            <person name="Girlanda M."/>
            <person name="Hayes R."/>
            <person name="Keri Z."/>
            <person name="LaButti K."/>
            <person name="Lipzen A."/>
            <person name="Lombard V."/>
            <person name="Magnuson J."/>
            <person name="Maillard F."/>
            <person name="Morin E."/>
            <person name="Murat C."/>
            <person name="Nolan M."/>
            <person name="Ohm R."/>
            <person name="Pangilinan J."/>
            <person name="Pereira M."/>
            <person name="Perotto S."/>
            <person name="Peter M."/>
            <person name="Riley R."/>
            <person name="Sitrit Y."/>
            <person name="Stielow B."/>
            <person name="Szollosi G."/>
            <person name="Zifcakova L."/>
            <person name="Stursova M."/>
            <person name="Spatafora J.W."/>
            <person name="Tedersoo L."/>
            <person name="Vaario L.-M."/>
            <person name="Yamada A."/>
            <person name="Yan M."/>
            <person name="Wang P."/>
            <person name="Xu J."/>
            <person name="Bruns T."/>
            <person name="Baldrian P."/>
            <person name="Vilgalys R."/>
            <person name="Henrissat B."/>
            <person name="Grigoriev I.V."/>
            <person name="Hibbett D."/>
            <person name="Nagy L.G."/>
            <person name="Martin F.M."/>
        </authorList>
    </citation>
    <scope>NUCLEOTIDE SEQUENCE</scope>
    <source>
        <strain evidence="2">Prilba</strain>
    </source>
</reference>
<dbReference type="OrthoDB" id="1259151at2759"/>
<dbReference type="EMBL" id="WHVB01000003">
    <property type="protein sequence ID" value="KAF8484433.1"/>
    <property type="molecule type" value="Genomic_DNA"/>
</dbReference>
<feature type="region of interest" description="Disordered" evidence="1">
    <location>
        <begin position="34"/>
        <end position="56"/>
    </location>
</feature>
<accession>A0A9P5N1V3</accession>
<dbReference type="GO" id="GO:0031490">
    <property type="term" value="F:chromatin DNA binding"/>
    <property type="evidence" value="ECO:0007669"/>
    <property type="project" value="TreeGrafter"/>
</dbReference>
<proteinExistence type="predicted"/>
<protein>
    <recommendedName>
        <fullName evidence="4">GRAM domain-containing protein</fullName>
    </recommendedName>
</protein>
<evidence type="ECO:0000313" key="3">
    <source>
        <dbReference type="Proteomes" id="UP000759537"/>
    </source>
</evidence>
<dbReference type="GO" id="GO:0003713">
    <property type="term" value="F:transcription coactivator activity"/>
    <property type="evidence" value="ECO:0007669"/>
    <property type="project" value="InterPro"/>
</dbReference>
<evidence type="ECO:0000313" key="2">
    <source>
        <dbReference type="EMBL" id="KAF8484433.1"/>
    </source>
</evidence>
<dbReference type="PANTHER" id="PTHR31606">
    <property type="entry name" value="WW DOMAIN BINDING PROTEIN 2, ISOFORM E"/>
    <property type="match status" value="1"/>
</dbReference>